<dbReference type="AlphaFoldDB" id="A0AAN7SM26"/>
<protein>
    <recommendedName>
        <fullName evidence="1">YqaJ viral recombinase domain-containing protein</fullName>
    </recommendedName>
</protein>
<keyword evidence="3" id="KW-1185">Reference proteome</keyword>
<accession>A0AAN7SM26</accession>
<sequence>MHESVAITMFEESQNLKVQQSGFFIDLDFPFFGASPDGLIGDNELIEVKCLFKVAKLSIALEEAAKTIPTLFGKY</sequence>
<dbReference type="Proteomes" id="UP001353858">
    <property type="component" value="Unassembled WGS sequence"/>
</dbReference>
<dbReference type="InterPro" id="IPR051703">
    <property type="entry name" value="NF-kappa-B_Signaling_Reg"/>
</dbReference>
<name>A0AAN7SM26_9COLE</name>
<proteinExistence type="predicted"/>
<dbReference type="InterPro" id="IPR011604">
    <property type="entry name" value="PDDEXK-like_dom_sf"/>
</dbReference>
<organism evidence="2 3">
    <name type="scientific">Aquatica leii</name>
    <dbReference type="NCBI Taxonomy" id="1421715"/>
    <lineage>
        <taxon>Eukaryota</taxon>
        <taxon>Metazoa</taxon>
        <taxon>Ecdysozoa</taxon>
        <taxon>Arthropoda</taxon>
        <taxon>Hexapoda</taxon>
        <taxon>Insecta</taxon>
        <taxon>Pterygota</taxon>
        <taxon>Neoptera</taxon>
        <taxon>Endopterygota</taxon>
        <taxon>Coleoptera</taxon>
        <taxon>Polyphaga</taxon>
        <taxon>Elateriformia</taxon>
        <taxon>Elateroidea</taxon>
        <taxon>Lampyridae</taxon>
        <taxon>Luciolinae</taxon>
        <taxon>Aquatica</taxon>
    </lineage>
</organism>
<dbReference type="PANTHER" id="PTHR46609:SF8">
    <property type="entry name" value="YQAJ VIRAL RECOMBINASE DOMAIN-CONTAINING PROTEIN"/>
    <property type="match status" value="1"/>
</dbReference>
<comment type="caution">
    <text evidence="2">The sequence shown here is derived from an EMBL/GenBank/DDBJ whole genome shotgun (WGS) entry which is preliminary data.</text>
</comment>
<reference evidence="3" key="1">
    <citation type="submission" date="2023-01" db="EMBL/GenBank/DDBJ databases">
        <title>Key to firefly adult light organ development and bioluminescence: homeobox transcription factors regulate luciferase expression and transportation to peroxisome.</title>
        <authorList>
            <person name="Fu X."/>
        </authorList>
    </citation>
    <scope>NUCLEOTIDE SEQUENCE [LARGE SCALE GENOMIC DNA]</scope>
</reference>
<dbReference type="Gene3D" id="3.90.320.10">
    <property type="match status" value="1"/>
</dbReference>
<dbReference type="SUPFAM" id="SSF52980">
    <property type="entry name" value="Restriction endonuclease-like"/>
    <property type="match status" value="1"/>
</dbReference>
<dbReference type="GO" id="GO:0006281">
    <property type="term" value="P:DNA repair"/>
    <property type="evidence" value="ECO:0007669"/>
    <property type="project" value="UniProtKB-ARBA"/>
</dbReference>
<dbReference type="InterPro" id="IPR019080">
    <property type="entry name" value="YqaJ_viral_recombinase"/>
</dbReference>
<dbReference type="InterPro" id="IPR011335">
    <property type="entry name" value="Restrct_endonuc-II-like"/>
</dbReference>
<dbReference type="EMBL" id="JARPUR010000001">
    <property type="protein sequence ID" value="KAK4886679.1"/>
    <property type="molecule type" value="Genomic_DNA"/>
</dbReference>
<evidence type="ECO:0000313" key="3">
    <source>
        <dbReference type="Proteomes" id="UP001353858"/>
    </source>
</evidence>
<feature type="domain" description="YqaJ viral recombinase" evidence="1">
    <location>
        <begin position="2"/>
        <end position="69"/>
    </location>
</feature>
<evidence type="ECO:0000313" key="2">
    <source>
        <dbReference type="EMBL" id="KAK4886679.1"/>
    </source>
</evidence>
<evidence type="ECO:0000259" key="1">
    <source>
        <dbReference type="Pfam" id="PF09588"/>
    </source>
</evidence>
<dbReference type="PANTHER" id="PTHR46609">
    <property type="entry name" value="EXONUCLEASE, PHAGE-TYPE/RECB, C-TERMINAL DOMAIN-CONTAINING PROTEIN"/>
    <property type="match status" value="1"/>
</dbReference>
<dbReference type="Pfam" id="PF09588">
    <property type="entry name" value="YqaJ"/>
    <property type="match status" value="1"/>
</dbReference>
<gene>
    <name evidence="2" type="ORF">RN001_002950</name>
</gene>